<evidence type="ECO:0000313" key="2">
    <source>
        <dbReference type="EMBL" id="VBB28695.1"/>
    </source>
</evidence>
<evidence type="ECO:0000256" key="1">
    <source>
        <dbReference type="SAM" id="MobiDB-lite"/>
    </source>
</evidence>
<feature type="region of interest" description="Disordered" evidence="1">
    <location>
        <begin position="298"/>
        <end position="321"/>
    </location>
</feature>
<name>A0A498SCP6_ACAVI</name>
<feature type="compositionally biased region" description="Basic residues" evidence="1">
    <location>
        <begin position="492"/>
        <end position="501"/>
    </location>
</feature>
<protein>
    <submittedName>
        <fullName evidence="2">Uncharacterized protein</fullName>
    </submittedName>
</protein>
<dbReference type="EMBL" id="UPTC01000456">
    <property type="protein sequence ID" value="VBB28695.1"/>
    <property type="molecule type" value="Genomic_DNA"/>
</dbReference>
<dbReference type="Proteomes" id="UP000276991">
    <property type="component" value="Unassembled WGS sequence"/>
</dbReference>
<reference evidence="2 3" key="1">
    <citation type="submission" date="2018-08" db="EMBL/GenBank/DDBJ databases">
        <authorList>
            <person name="Laetsch R D."/>
            <person name="Stevens L."/>
            <person name="Kumar S."/>
            <person name="Blaxter L. M."/>
        </authorList>
    </citation>
    <scope>NUCLEOTIDE SEQUENCE [LARGE SCALE GENOMIC DNA]</scope>
</reference>
<keyword evidence="3" id="KW-1185">Reference proteome</keyword>
<dbReference type="STRING" id="6277.A0A498SCP6"/>
<gene>
    <name evidence="2" type="ORF">NAV_LOCUS3525</name>
</gene>
<proteinExistence type="predicted"/>
<organism evidence="2 3">
    <name type="scientific">Acanthocheilonema viteae</name>
    <name type="common">Filarial nematode worm</name>
    <name type="synonym">Dipetalonema viteae</name>
    <dbReference type="NCBI Taxonomy" id="6277"/>
    <lineage>
        <taxon>Eukaryota</taxon>
        <taxon>Metazoa</taxon>
        <taxon>Ecdysozoa</taxon>
        <taxon>Nematoda</taxon>
        <taxon>Chromadorea</taxon>
        <taxon>Rhabditida</taxon>
        <taxon>Spirurina</taxon>
        <taxon>Spiruromorpha</taxon>
        <taxon>Filarioidea</taxon>
        <taxon>Onchocercidae</taxon>
        <taxon>Acanthocheilonema</taxon>
    </lineage>
</organism>
<sequence>MLPRNLQALRDRKNNWSLAEDRQLCSVLEEIKSSLTIKINNISDAIQENSLKITNACVQVSNLNNRLSLFAADQFIESRVADDVSVCVDPTPTSQEVIQNKQTEKTDNLRQAVSMGLELMRTHFKRIDIRPEDLDEDDDPICIPAPVFEPYDENLSRPLPFLIGSSEWKSSPYASSSEECAEIAKVTEEVVISLPPFIQPKMAECRGLSYTNTLDGKFAYMTSNQATSNINGVEAKIASCSNEYRSETYTPQEVIATSSSQNSLLKEKEVENTADFTSDLSRNRVSRRYPELPVVTRNPEVSVGHSGSEVSRRPPDMEVSTRLPKSEIPVKRVSITDTIENQAKGKTNEGASNAMGNLFIDSSSDEDDLFSDLKNTIVETKQHISTYSNDSQIISTAEKEKTDLQTDMNVRSSDVFADVLKPKNSLEATDYIFANNEQTSDTFRNKLDSILSSKIMSDAISGLGKRQEKEIVGEKIKDDGTNAVLPFLAKLRAKGPPRRSPSHLLENSGKNSNKDEVRSVHSSIATASAEDNRTIGEIAEMYKERQDGQLKIDLEKRTTVNVNSLKQRNDINSIFSSDSDDDIFSTFSSRSETNAFVSKLHTGNNGVQSLPSSGERSLITSVSRSQTAKTDCKLKNLFDSDNDLFASSISVKKQEQESARDKEATLTKVIQEAIIPKKNGSVLEKKETVVPGKKINASKAKRVDIFGDDSDSDIFI</sequence>
<feature type="region of interest" description="Disordered" evidence="1">
    <location>
        <begin position="492"/>
        <end position="528"/>
    </location>
</feature>
<evidence type="ECO:0000313" key="3">
    <source>
        <dbReference type="Proteomes" id="UP000276991"/>
    </source>
</evidence>
<accession>A0A498SCP6</accession>
<dbReference type="OrthoDB" id="751084at2759"/>
<feature type="compositionally biased region" description="Low complexity" evidence="1">
    <location>
        <begin position="300"/>
        <end position="309"/>
    </location>
</feature>
<dbReference type="AlphaFoldDB" id="A0A498SCP6"/>